<dbReference type="Gene3D" id="3.30.420.610">
    <property type="entry name" value="LOTUS domain-like"/>
    <property type="match status" value="3"/>
</dbReference>
<dbReference type="PROSITE" id="PS50304">
    <property type="entry name" value="TUDOR"/>
    <property type="match status" value="1"/>
</dbReference>
<dbReference type="PROSITE" id="PS51644">
    <property type="entry name" value="HTH_OST"/>
    <property type="match status" value="3"/>
</dbReference>
<feature type="compositionally biased region" description="Low complexity" evidence="10">
    <location>
        <begin position="1098"/>
        <end position="1113"/>
    </location>
</feature>
<dbReference type="PANTHER" id="PTHR22948:SF14">
    <property type="entry name" value="TUDOR DOMAIN-CONTAINING PROTEIN 7"/>
    <property type="match status" value="1"/>
</dbReference>
<feature type="domain" description="HTH OST-type" evidence="12">
    <location>
        <begin position="463"/>
        <end position="533"/>
    </location>
</feature>
<feature type="compositionally biased region" description="Polar residues" evidence="10">
    <location>
        <begin position="434"/>
        <end position="462"/>
    </location>
</feature>
<protein>
    <recommendedName>
        <fullName evidence="16">Tudor domain-containing protein 7</fullName>
    </recommendedName>
</protein>
<dbReference type="PROSITE" id="PS51800">
    <property type="entry name" value="ZF_CHHC_U11_48K"/>
    <property type="match status" value="2"/>
</dbReference>
<dbReference type="InterPro" id="IPR047449">
    <property type="entry name" value="Tudor_TDRD7_rpt3"/>
</dbReference>
<dbReference type="Gene3D" id="2.40.50.90">
    <property type="match status" value="3"/>
</dbReference>
<keyword evidence="9" id="KW-0694">RNA-binding</keyword>
<gene>
    <name evidence="14" type="ORF">Q7C36_004574</name>
</gene>
<feature type="domain" description="Tudor" evidence="11">
    <location>
        <begin position="739"/>
        <end position="797"/>
    </location>
</feature>
<evidence type="ECO:0000259" key="12">
    <source>
        <dbReference type="PROSITE" id="PS51644"/>
    </source>
</evidence>
<feature type="region of interest" description="Disordered" evidence="10">
    <location>
        <begin position="551"/>
        <end position="582"/>
    </location>
</feature>
<dbReference type="EMBL" id="JAVHJS010000004">
    <property type="protein sequence ID" value="KAK2860408.1"/>
    <property type="molecule type" value="Genomic_DNA"/>
</dbReference>
<dbReference type="Pfam" id="PF00567">
    <property type="entry name" value="TUDOR"/>
    <property type="match status" value="3"/>
</dbReference>
<dbReference type="InterPro" id="IPR002999">
    <property type="entry name" value="Tudor"/>
</dbReference>
<comment type="caution">
    <text evidence="14">The sequence shown here is derived from an EMBL/GenBank/DDBJ whole genome shotgun (WGS) entry which is preliminary data.</text>
</comment>
<feature type="compositionally biased region" description="Basic and acidic residues" evidence="10">
    <location>
        <begin position="410"/>
        <end position="431"/>
    </location>
</feature>
<keyword evidence="5" id="KW-0863">Zinc-finger</keyword>
<evidence type="ECO:0000313" key="15">
    <source>
        <dbReference type="Proteomes" id="UP001187315"/>
    </source>
</evidence>
<dbReference type="InterPro" id="IPR025605">
    <property type="entry name" value="OST-HTH/LOTUS_dom"/>
</dbReference>
<dbReference type="FunFam" id="2.30.30.140:FF:000045">
    <property type="entry name" value="tudor domain-containing protein 7 isoform X1"/>
    <property type="match status" value="1"/>
</dbReference>
<evidence type="ECO:0000256" key="3">
    <source>
        <dbReference type="ARBA" id="ARBA00022723"/>
    </source>
</evidence>
<dbReference type="SUPFAM" id="SSF63748">
    <property type="entry name" value="Tudor/PWWP/MBT"/>
    <property type="match status" value="3"/>
</dbReference>
<keyword evidence="8" id="KW-0744">Spermatogenesis</keyword>
<comment type="subcellular location">
    <subcellularLocation>
        <location evidence="1">Cytoplasm</location>
    </subcellularLocation>
</comment>
<dbReference type="GO" id="GO:0043186">
    <property type="term" value="C:P granule"/>
    <property type="evidence" value="ECO:0007669"/>
    <property type="project" value="TreeGrafter"/>
</dbReference>
<feature type="compositionally biased region" description="Basic and acidic residues" evidence="10">
    <location>
        <begin position="22"/>
        <end position="37"/>
    </location>
</feature>
<dbReference type="InterPro" id="IPR037978">
    <property type="entry name" value="TDRD7_LOTUS_3"/>
</dbReference>
<evidence type="ECO:0000256" key="4">
    <source>
        <dbReference type="ARBA" id="ARBA00022737"/>
    </source>
</evidence>
<reference evidence="14" key="1">
    <citation type="submission" date="2023-08" db="EMBL/GenBank/DDBJ databases">
        <title>Pelteobagrus vachellii genome.</title>
        <authorList>
            <person name="Liu H."/>
        </authorList>
    </citation>
    <scope>NUCLEOTIDE SEQUENCE</scope>
    <source>
        <strain evidence="14">PRFRI_2022a</strain>
        <tissue evidence="14">Muscle</tissue>
    </source>
</reference>
<feature type="region of interest" description="Disordered" evidence="10">
    <location>
        <begin position="22"/>
        <end position="46"/>
    </location>
</feature>
<feature type="region of interest" description="Disordered" evidence="10">
    <location>
        <begin position="351"/>
        <end position="463"/>
    </location>
</feature>
<proteinExistence type="predicted"/>
<dbReference type="FunFam" id="2.30.30.140:FF:000065">
    <property type="entry name" value="tudor domain-containing protein 7"/>
    <property type="match status" value="1"/>
</dbReference>
<feature type="domain" description="CHHC U11-48K-type" evidence="13">
    <location>
        <begin position="61"/>
        <end position="88"/>
    </location>
</feature>
<dbReference type="InterPro" id="IPR041966">
    <property type="entry name" value="LOTUS-like"/>
</dbReference>
<keyword evidence="3" id="KW-0479">Metal-binding</keyword>
<evidence type="ECO:0000313" key="14">
    <source>
        <dbReference type="EMBL" id="KAK2860408.1"/>
    </source>
</evidence>
<dbReference type="GO" id="GO:0030719">
    <property type="term" value="P:P granule organization"/>
    <property type="evidence" value="ECO:0007669"/>
    <property type="project" value="TreeGrafter"/>
</dbReference>
<sequence>MRALSQVWKNRRHLSSVKRLNEKEISRKSSKMNRRDSSPQPKVTLRRWEDEQDDVFDPDKLLLCPYDANHQIRARRLPYHLIKCKKNNPQLASQLWTCPFNARHIMPKEEMSHHMSTCLNRCPVKTDYEVTDESQRKFQVPVSTWTIPVCEEDWDEEVKNAGTPATPFVWGVSTSQLSQDRAGLAMSTGLPPGVRAPKADQSRRCIPAECAAGDGGNRRALDTVRSDSSGYNTQLLSTMVDEETVKKRLRSVLQSRSAIPLSRLQAEYKELTGEAIPHKQLGHTTVDALLHSMSSVVQLDRTRSGEVMCYSTVDGNEKENITKLVARQHAAKKSGRPQMVNCQMRVKPISPLVLNAKPRTSLRQPEYRGRQGRGSGRTGSMRDTQPDGRSSKFHNTPPNTPSSRGSLPSDRYERSDKRMTLPSRFQKEVHTHLSRNPQQSPVPSNLNESTPPSKTRTQTSLYSPKLVQSRLKEVLSKHSNGFWVSKLPQLYQELYKQELPSEALKDLEQWTHICTVEKSCSSKSQELLLYPAKDVSQASNTYCLEMMHTREKQFPSPPKPQKVSRKPKNNSASPPASPKTLPEDIKQNLAELLLKYSSGLWAHALPKLYHDTHKTNLPEYVLDNLLLLSDICTIDYPVPENPKRAILYVKESQDENCNQTDLTDPKAREEAGRRLSSQSVPPLLIPKEEYPSVLVVEASNTNNVVLRYIGEGYSKAQEKLEDDMKEFYRQDNTRKPLILPTSGQLTAVIAEEEDEILRAQVCEVKSEKVKVYYVDHGVSDDVSKSKLLELHEKFFTLPFQATKCKLAGLEAFALEPAVLKKFDSMASGKILLAEILEREDIPLMVLYDTSQENDININASCLKALQEKSLESPLQTNSTYKNVSVTSVCSDGTFYCQLPSRGLTKLSEILEKSESHFHNQVTSESLVSRPFCGKSCLARYKGKWSRVEITNLHGSRVLDILFVDMGVQASVEVIELREIPQPFLHDLIAIPPQVVKCCLANLPVSVGCWTPDAVQWLRDTALHCNDCSLKIVKVEESKRLAHVYLFTTKSFHDPSHSLNHQLANSDLWKNQDDVFLSSQGSLKSPTRTTSPDTPPKAPTTTPTPSTATSSPSTNRAGKPSHPPKGLAPHLGSCSTLSGGLTLPPVLDLPQIGQNMDIYVSVACHPGHFVLQPWQDMYKLVILMEEMILYYSKTDERPVTVEKNQVYAAKVENNWHRVLVKGVLSNGLVSVYELDYGRHELVSCTMLKPLMQEFRQLPFQGITAQLAGVKSRQWSEEASIVFRNHVEKKAMVAQVESVRDAEQPWDRKLTVYLVDTSQEDSDIWVHDLMAEFTEELTKAA</sequence>
<evidence type="ECO:0000256" key="9">
    <source>
        <dbReference type="ARBA" id="ARBA00022884"/>
    </source>
</evidence>
<evidence type="ECO:0000256" key="1">
    <source>
        <dbReference type="ARBA" id="ARBA00004496"/>
    </source>
</evidence>
<dbReference type="GO" id="GO:0003723">
    <property type="term" value="F:RNA binding"/>
    <property type="evidence" value="ECO:0007669"/>
    <property type="project" value="UniProtKB-KW"/>
</dbReference>
<feature type="compositionally biased region" description="Basic and acidic residues" evidence="10">
    <location>
        <begin position="663"/>
        <end position="673"/>
    </location>
</feature>
<dbReference type="CDD" id="cd09974">
    <property type="entry name" value="LOTUS_3_TDRD7"/>
    <property type="match status" value="1"/>
</dbReference>
<feature type="domain" description="HTH OST-type" evidence="12">
    <location>
        <begin position="581"/>
        <end position="651"/>
    </location>
</feature>
<dbReference type="GO" id="GO:0007283">
    <property type="term" value="P:spermatogenesis"/>
    <property type="evidence" value="ECO:0007669"/>
    <property type="project" value="UniProtKB-KW"/>
</dbReference>
<keyword evidence="4" id="KW-0677">Repeat</keyword>
<dbReference type="SUPFAM" id="SSF57667">
    <property type="entry name" value="beta-beta-alpha zinc fingers"/>
    <property type="match status" value="1"/>
</dbReference>
<dbReference type="InterPro" id="IPR050621">
    <property type="entry name" value="Tudor_domain_containing"/>
</dbReference>
<keyword evidence="15" id="KW-1185">Reference proteome</keyword>
<feature type="region of interest" description="Disordered" evidence="10">
    <location>
        <begin position="1078"/>
        <end position="1130"/>
    </location>
</feature>
<dbReference type="GO" id="GO:0008270">
    <property type="term" value="F:zinc ion binding"/>
    <property type="evidence" value="ECO:0007669"/>
    <property type="project" value="UniProtKB-KW"/>
</dbReference>
<dbReference type="Pfam" id="PF12872">
    <property type="entry name" value="OST-HTH"/>
    <property type="match status" value="2"/>
</dbReference>
<dbReference type="InterPro" id="IPR035437">
    <property type="entry name" value="SNase_OB-fold_sf"/>
</dbReference>
<dbReference type="Proteomes" id="UP001187315">
    <property type="component" value="Unassembled WGS sequence"/>
</dbReference>
<feature type="domain" description="CHHC U11-48K-type" evidence="13">
    <location>
        <begin position="95"/>
        <end position="122"/>
    </location>
</feature>
<keyword evidence="7" id="KW-0862">Zinc</keyword>
<keyword evidence="2" id="KW-0963">Cytoplasm</keyword>
<evidence type="ECO:0000259" key="11">
    <source>
        <dbReference type="PROSITE" id="PS50304"/>
    </source>
</evidence>
<feature type="compositionally biased region" description="Polar residues" evidence="10">
    <location>
        <begin position="393"/>
        <end position="406"/>
    </location>
</feature>
<evidence type="ECO:0000256" key="8">
    <source>
        <dbReference type="ARBA" id="ARBA00022871"/>
    </source>
</evidence>
<feature type="region of interest" description="Disordered" evidence="10">
    <location>
        <begin position="654"/>
        <end position="677"/>
    </location>
</feature>
<dbReference type="CDD" id="cd20429">
    <property type="entry name" value="Tudor_TDRD7_rpt3"/>
    <property type="match status" value="1"/>
</dbReference>
<organism evidence="14 15">
    <name type="scientific">Tachysurus vachellii</name>
    <name type="common">Darkbarbel catfish</name>
    <name type="synonym">Pelteobagrus vachellii</name>
    <dbReference type="NCBI Taxonomy" id="175792"/>
    <lineage>
        <taxon>Eukaryota</taxon>
        <taxon>Metazoa</taxon>
        <taxon>Chordata</taxon>
        <taxon>Craniata</taxon>
        <taxon>Vertebrata</taxon>
        <taxon>Euteleostomi</taxon>
        <taxon>Actinopterygii</taxon>
        <taxon>Neopterygii</taxon>
        <taxon>Teleostei</taxon>
        <taxon>Ostariophysi</taxon>
        <taxon>Siluriformes</taxon>
        <taxon>Bagridae</taxon>
        <taxon>Tachysurus</taxon>
    </lineage>
</organism>
<accession>A0AA88NQ64</accession>
<evidence type="ECO:0000256" key="6">
    <source>
        <dbReference type="ARBA" id="ARBA00022782"/>
    </source>
</evidence>
<keyword evidence="6" id="KW-0221">Differentiation</keyword>
<name>A0AA88NQ64_TACVA</name>
<evidence type="ECO:0000256" key="7">
    <source>
        <dbReference type="ARBA" id="ARBA00022833"/>
    </source>
</evidence>
<evidence type="ECO:0008006" key="16">
    <source>
        <dbReference type="Google" id="ProtNLM"/>
    </source>
</evidence>
<dbReference type="InterPro" id="IPR022776">
    <property type="entry name" value="TRM13/UPF0224_CHHC_Znf_dom"/>
</dbReference>
<dbReference type="SMART" id="SM00333">
    <property type="entry name" value="TUDOR"/>
    <property type="match status" value="3"/>
</dbReference>
<dbReference type="Pfam" id="PF05253">
    <property type="entry name" value="zf-U11-48K"/>
    <property type="match status" value="2"/>
</dbReference>
<evidence type="ECO:0000259" key="13">
    <source>
        <dbReference type="PROSITE" id="PS51800"/>
    </source>
</evidence>
<evidence type="ECO:0000256" key="10">
    <source>
        <dbReference type="SAM" id="MobiDB-lite"/>
    </source>
</evidence>
<feature type="domain" description="HTH OST-type" evidence="12">
    <location>
        <begin position="240"/>
        <end position="313"/>
    </location>
</feature>
<dbReference type="InterPro" id="IPR036236">
    <property type="entry name" value="Znf_C2H2_sf"/>
</dbReference>
<evidence type="ECO:0000256" key="2">
    <source>
        <dbReference type="ARBA" id="ARBA00022490"/>
    </source>
</evidence>
<dbReference type="GO" id="GO:0034587">
    <property type="term" value="P:piRNA processing"/>
    <property type="evidence" value="ECO:0007669"/>
    <property type="project" value="TreeGrafter"/>
</dbReference>
<dbReference type="Gene3D" id="2.30.30.140">
    <property type="match status" value="3"/>
</dbReference>
<dbReference type="PANTHER" id="PTHR22948">
    <property type="entry name" value="TUDOR DOMAIN CONTAINING PROTEIN"/>
    <property type="match status" value="1"/>
</dbReference>
<evidence type="ECO:0000256" key="5">
    <source>
        <dbReference type="ARBA" id="ARBA00022771"/>
    </source>
</evidence>